<reference evidence="1 3" key="3">
    <citation type="submission" date="2017-08" db="EMBL/GenBank/DDBJ databases">
        <title>WGS of novel Burkholderia cepaca complex species.</title>
        <authorList>
            <person name="Lipuma J."/>
            <person name="Spilker T."/>
        </authorList>
    </citation>
    <scope>NUCLEOTIDE SEQUENCE [LARGE SCALE GENOMIC DNA]</scope>
    <source>
        <strain evidence="1 3">AU17325</strain>
    </source>
</reference>
<gene>
    <name evidence="2" type="ORF">BLA13014_03407</name>
    <name evidence="1" type="ORF">CFB84_42525</name>
</gene>
<dbReference type="OrthoDB" id="8687946at2"/>
<accession>A0A228HLS7</accession>
<dbReference type="RefSeq" id="WP_089454700.1">
    <property type="nucleotide sequence ID" value="NZ_CABVQC010000021.1"/>
</dbReference>
<evidence type="ECO:0000313" key="2">
    <source>
        <dbReference type="EMBL" id="VWB74696.1"/>
    </source>
</evidence>
<sequence>MNATDIAQALKHLDWTGVPIGNKAVIQQAITALEQASLQFPGEAVGYVTPEVAGGSKDWEQATLLDAPEGVSTEPLYAGPVTAAAAVAIARIDAHAKGLGEALHVCLDRVNEYEAREWAGDASGARACVHVIERLIRELPDERDEAISLSELAQRVIEYGNAREARDANAIQATYHAILAALPCAAAMRDAGGQTVSADGQALRELVARIRNATYSHEALTLGAEEVGVLERCAGLLVEPVTEPEFTDWGRAALVWVLYHNLDRRSPIGRAIRFALGMGESQPLNAVQVGEALRWAQSTNTPAARGAQVFDTKGFYVALNAVREQRDVQWKQVTNESGVTSTQLTRLAMGRRLEDEPTRRLAHWANLRLADFDGSAAIPDEIQRDLERNDWTPEAALRWYAAGKHFDTVAGRTRIIDTGAVASIALKRTDAAYHALKGADASFPAPDPAHDGERVALTFAEWRCTHADEISDEQAARDAWDAVQRAADARGGVPSLQQICDYLHGLDAARREMVEREARELAAGSASGAQTMAARGEENRAIYVSAENLRLFDAGLYSIFDVGLETPNRTIRLYRAAALPVAAGAARKVTLWEAFEMGFSFRSALLGHVLDGRDVGRLTTCEFWAEPMLGMHEGTDLHVGLSVGQAIVRLKTEVRRRLDALDAASNESVTTPSAKTTAATQLD</sequence>
<dbReference type="Proteomes" id="UP000214600">
    <property type="component" value="Unassembled WGS sequence"/>
</dbReference>
<dbReference type="Proteomes" id="UP000494261">
    <property type="component" value="Unassembled WGS sequence"/>
</dbReference>
<name>A0A228HLS7_9BURK</name>
<reference evidence="3" key="2">
    <citation type="submission" date="2017-06" db="EMBL/GenBank/DDBJ databases">
        <authorList>
            <person name="LiPuma J."/>
            <person name="Spilker T."/>
        </authorList>
    </citation>
    <scope>NUCLEOTIDE SEQUENCE [LARGE SCALE GENOMIC DNA]</scope>
    <source>
        <strain evidence="3">AU17325</strain>
    </source>
</reference>
<reference evidence="1" key="1">
    <citation type="submission" date="2017-06" db="EMBL/GenBank/DDBJ databases">
        <authorList>
            <person name="Kim H.J."/>
            <person name="Triplett B.A."/>
        </authorList>
    </citation>
    <scope>NUCLEOTIDE SEQUENCE [LARGE SCALE GENOMIC DNA]</scope>
    <source>
        <strain evidence="1">AU17325</strain>
    </source>
</reference>
<evidence type="ECO:0000313" key="4">
    <source>
        <dbReference type="Proteomes" id="UP000494261"/>
    </source>
</evidence>
<dbReference type="EMBL" id="NKFA01000045">
    <property type="protein sequence ID" value="OXI31077.1"/>
    <property type="molecule type" value="Genomic_DNA"/>
</dbReference>
<protein>
    <submittedName>
        <fullName evidence="1">Uncharacterized protein</fullName>
    </submittedName>
</protein>
<evidence type="ECO:0000313" key="1">
    <source>
        <dbReference type="EMBL" id="OXI31077.1"/>
    </source>
</evidence>
<dbReference type="EMBL" id="CABVQC010000021">
    <property type="protein sequence ID" value="VWB74696.1"/>
    <property type="molecule type" value="Genomic_DNA"/>
</dbReference>
<reference evidence="2 4" key="4">
    <citation type="submission" date="2019-09" db="EMBL/GenBank/DDBJ databases">
        <authorList>
            <person name="Depoorter E."/>
        </authorList>
    </citation>
    <scope>NUCLEOTIDE SEQUENCE [LARGE SCALE GENOMIC DNA]</scope>
    <source>
        <strain evidence="2">LMG 13014</strain>
    </source>
</reference>
<organism evidence="1 3">
    <name type="scientific">Burkholderia aenigmatica</name>
    <dbReference type="NCBI Taxonomy" id="2015348"/>
    <lineage>
        <taxon>Bacteria</taxon>
        <taxon>Pseudomonadati</taxon>
        <taxon>Pseudomonadota</taxon>
        <taxon>Betaproteobacteria</taxon>
        <taxon>Burkholderiales</taxon>
        <taxon>Burkholderiaceae</taxon>
        <taxon>Burkholderia</taxon>
        <taxon>Burkholderia cepacia complex</taxon>
    </lineage>
</organism>
<dbReference type="AlphaFoldDB" id="A0A228HLS7"/>
<proteinExistence type="predicted"/>
<accession>A0A6P2M3Y0</accession>
<dbReference type="GeneID" id="99665054"/>
<evidence type="ECO:0000313" key="3">
    <source>
        <dbReference type="Proteomes" id="UP000214600"/>
    </source>
</evidence>